<organism evidence="2 3">
    <name type="scientific">Trifolium pratense</name>
    <name type="common">Red clover</name>
    <dbReference type="NCBI Taxonomy" id="57577"/>
    <lineage>
        <taxon>Eukaryota</taxon>
        <taxon>Viridiplantae</taxon>
        <taxon>Streptophyta</taxon>
        <taxon>Embryophyta</taxon>
        <taxon>Tracheophyta</taxon>
        <taxon>Spermatophyta</taxon>
        <taxon>Magnoliopsida</taxon>
        <taxon>eudicotyledons</taxon>
        <taxon>Gunneridae</taxon>
        <taxon>Pentapetalae</taxon>
        <taxon>rosids</taxon>
        <taxon>fabids</taxon>
        <taxon>Fabales</taxon>
        <taxon>Fabaceae</taxon>
        <taxon>Papilionoideae</taxon>
        <taxon>50 kb inversion clade</taxon>
        <taxon>NPAAA clade</taxon>
        <taxon>Hologalegina</taxon>
        <taxon>IRL clade</taxon>
        <taxon>Trifolieae</taxon>
        <taxon>Trifolium</taxon>
    </lineage>
</organism>
<dbReference type="SUPFAM" id="SSF53098">
    <property type="entry name" value="Ribonuclease H-like"/>
    <property type="match status" value="1"/>
</dbReference>
<dbReference type="PANTHER" id="PTHR47723:SF13">
    <property type="entry name" value="PUTATIVE-RELATED"/>
    <property type="match status" value="1"/>
</dbReference>
<sequence length="106" mass="12038">ELCGVYEGLMLARRMNFTRIEVHVDSAVVVKDITTRGSTSMQGRALVEKIRHMLDLNWKVEVQQHSYCEANQLADALANHGCSLMNGCIYFDDCPHDFRDIMMADS</sequence>
<dbReference type="CDD" id="cd06222">
    <property type="entry name" value="RNase_H_like"/>
    <property type="match status" value="1"/>
</dbReference>
<dbReference type="AlphaFoldDB" id="A0A2K3LQW5"/>
<dbReference type="GO" id="GO:0004523">
    <property type="term" value="F:RNA-DNA hybrid ribonuclease activity"/>
    <property type="evidence" value="ECO:0007669"/>
    <property type="project" value="InterPro"/>
</dbReference>
<dbReference type="EMBL" id="ASHM01038845">
    <property type="protein sequence ID" value="PNX80907.1"/>
    <property type="molecule type" value="Genomic_DNA"/>
</dbReference>
<accession>A0A2K3LQW5</accession>
<gene>
    <name evidence="2" type="ORF">L195_g036921</name>
</gene>
<dbReference type="InterPro" id="IPR036397">
    <property type="entry name" value="RNaseH_sf"/>
</dbReference>
<dbReference type="InterPro" id="IPR012337">
    <property type="entry name" value="RNaseH-like_sf"/>
</dbReference>
<proteinExistence type="predicted"/>
<dbReference type="InterPro" id="IPR002156">
    <property type="entry name" value="RNaseH_domain"/>
</dbReference>
<evidence type="ECO:0000313" key="3">
    <source>
        <dbReference type="Proteomes" id="UP000236291"/>
    </source>
</evidence>
<dbReference type="Gene3D" id="3.30.420.10">
    <property type="entry name" value="Ribonuclease H-like superfamily/Ribonuclease H"/>
    <property type="match status" value="1"/>
</dbReference>
<comment type="caution">
    <text evidence="2">The sequence shown here is derived from an EMBL/GenBank/DDBJ whole genome shotgun (WGS) entry which is preliminary data.</text>
</comment>
<dbReference type="InterPro" id="IPR044730">
    <property type="entry name" value="RNase_H-like_dom_plant"/>
</dbReference>
<feature type="non-terminal residue" evidence="2">
    <location>
        <position position="1"/>
    </location>
</feature>
<dbReference type="GO" id="GO:0003676">
    <property type="term" value="F:nucleic acid binding"/>
    <property type="evidence" value="ECO:0007669"/>
    <property type="project" value="InterPro"/>
</dbReference>
<protein>
    <submittedName>
        <fullName evidence="2">Ethylene responsive transcription factor 1b</fullName>
    </submittedName>
</protein>
<dbReference type="InterPro" id="IPR053151">
    <property type="entry name" value="RNase_H-like"/>
</dbReference>
<dbReference type="Pfam" id="PF13456">
    <property type="entry name" value="RVT_3"/>
    <property type="match status" value="1"/>
</dbReference>
<feature type="domain" description="RNase H type-1" evidence="1">
    <location>
        <begin position="1"/>
        <end position="80"/>
    </location>
</feature>
<dbReference type="Proteomes" id="UP000236291">
    <property type="component" value="Unassembled WGS sequence"/>
</dbReference>
<reference evidence="2 3" key="2">
    <citation type="journal article" date="2017" name="Front. Plant Sci.">
        <title>Gene Classification and Mining of Molecular Markers Useful in Red Clover (Trifolium pratense) Breeding.</title>
        <authorList>
            <person name="Istvanek J."/>
            <person name="Dluhosova J."/>
            <person name="Dluhos P."/>
            <person name="Patkova L."/>
            <person name="Nedelnik J."/>
            <person name="Repkova J."/>
        </authorList>
    </citation>
    <scope>NUCLEOTIDE SEQUENCE [LARGE SCALE GENOMIC DNA]</scope>
    <source>
        <strain evidence="3">cv. Tatra</strain>
        <tissue evidence="2">Young leaves</tissue>
    </source>
</reference>
<dbReference type="PANTHER" id="PTHR47723">
    <property type="entry name" value="OS05G0353850 PROTEIN"/>
    <property type="match status" value="1"/>
</dbReference>
<name>A0A2K3LQW5_TRIPR</name>
<reference evidence="2 3" key="1">
    <citation type="journal article" date="2014" name="Am. J. Bot.">
        <title>Genome assembly and annotation for red clover (Trifolium pratense; Fabaceae).</title>
        <authorList>
            <person name="Istvanek J."/>
            <person name="Jaros M."/>
            <person name="Krenek A."/>
            <person name="Repkova J."/>
        </authorList>
    </citation>
    <scope>NUCLEOTIDE SEQUENCE [LARGE SCALE GENOMIC DNA]</scope>
    <source>
        <strain evidence="3">cv. Tatra</strain>
        <tissue evidence="2">Young leaves</tissue>
    </source>
</reference>
<evidence type="ECO:0000313" key="2">
    <source>
        <dbReference type="EMBL" id="PNX80907.1"/>
    </source>
</evidence>
<evidence type="ECO:0000259" key="1">
    <source>
        <dbReference type="Pfam" id="PF13456"/>
    </source>
</evidence>